<organism evidence="1 2">
    <name type="scientific">Myxococcus llanfairpwllgwyngyllgogerychwyrndrobwllllantysiliogogogochensis</name>
    <dbReference type="NCBI Taxonomy" id="2590453"/>
    <lineage>
        <taxon>Bacteria</taxon>
        <taxon>Pseudomonadati</taxon>
        <taxon>Myxococcota</taxon>
        <taxon>Myxococcia</taxon>
        <taxon>Myxococcales</taxon>
        <taxon>Cystobacterineae</taxon>
        <taxon>Myxococcaceae</taxon>
        <taxon>Myxococcus</taxon>
    </lineage>
</organism>
<name>A0A540X892_9BACT</name>
<dbReference type="Proteomes" id="UP000315369">
    <property type="component" value="Unassembled WGS sequence"/>
</dbReference>
<evidence type="ECO:0000313" key="1">
    <source>
        <dbReference type="EMBL" id="TQF17523.1"/>
    </source>
</evidence>
<comment type="caution">
    <text evidence="1">The sequence shown here is derived from an EMBL/GenBank/DDBJ whole genome shotgun (WGS) entry which is preliminary data.</text>
</comment>
<accession>A0A540X892</accession>
<gene>
    <name evidence="1" type="ORF">FJV41_02635</name>
</gene>
<protein>
    <submittedName>
        <fullName evidence="1">Uncharacterized protein</fullName>
    </submittedName>
</protein>
<dbReference type="RefSeq" id="WP_141640793.1">
    <property type="nucleotide sequence ID" value="NZ_VIFM01000006.1"/>
</dbReference>
<sequence length="77" mass="8344">MPSFFLDLLHGARLHGGVGVDGWLCAAVRAVVVSTQVALAMMLLVGQGCWCGLSVQSRHCRHVQCHCPWGRQTRGSQ</sequence>
<dbReference type="EMBL" id="VIFM01000006">
    <property type="protein sequence ID" value="TQF17523.1"/>
    <property type="molecule type" value="Genomic_DNA"/>
</dbReference>
<evidence type="ECO:0000313" key="2">
    <source>
        <dbReference type="Proteomes" id="UP000315369"/>
    </source>
</evidence>
<dbReference type="AlphaFoldDB" id="A0A540X892"/>
<proteinExistence type="predicted"/>
<keyword evidence="2" id="KW-1185">Reference proteome</keyword>
<reference evidence="1 2" key="1">
    <citation type="submission" date="2019-06" db="EMBL/GenBank/DDBJ databases">
        <authorList>
            <person name="Livingstone P."/>
            <person name="Whitworth D."/>
        </authorList>
    </citation>
    <scope>NUCLEOTIDE SEQUENCE [LARGE SCALE GENOMIC DNA]</scope>
    <source>
        <strain evidence="1 2">AM401</strain>
    </source>
</reference>